<name>A0A1G9SS59_9EURY</name>
<feature type="domain" description="DUF8101" evidence="1">
    <location>
        <begin position="3"/>
        <end position="85"/>
    </location>
</feature>
<dbReference type="AlphaFoldDB" id="A0A1G9SS59"/>
<accession>A0A1G9SS59</accession>
<dbReference type="OrthoDB" id="343008at2157"/>
<evidence type="ECO:0000259" key="1">
    <source>
        <dbReference type="Pfam" id="PF26403"/>
    </source>
</evidence>
<protein>
    <recommendedName>
        <fullName evidence="1">DUF8101 domain-containing protein</fullName>
    </recommendedName>
</protein>
<evidence type="ECO:0000313" key="3">
    <source>
        <dbReference type="Proteomes" id="UP000199451"/>
    </source>
</evidence>
<evidence type="ECO:0000313" key="2">
    <source>
        <dbReference type="EMBL" id="SDM38299.1"/>
    </source>
</evidence>
<dbReference type="EMBL" id="FNHL01000002">
    <property type="protein sequence ID" value="SDM38299.1"/>
    <property type="molecule type" value="Genomic_DNA"/>
</dbReference>
<organism evidence="2 3">
    <name type="scientific">Halogranum gelatinilyticum</name>
    <dbReference type="NCBI Taxonomy" id="660521"/>
    <lineage>
        <taxon>Archaea</taxon>
        <taxon>Methanobacteriati</taxon>
        <taxon>Methanobacteriota</taxon>
        <taxon>Stenosarchaea group</taxon>
        <taxon>Halobacteria</taxon>
        <taxon>Halobacteriales</taxon>
        <taxon>Haloferacaceae</taxon>
    </lineage>
</organism>
<sequence length="90" mass="9689">MASLPPDVHATLTQLLSTAERNVRDGETDAVADLVATVETVTKNKVPRSSLKERLLHGCAELDGLVGDEPAVAAEYLRSMCQLVEATDRQ</sequence>
<dbReference type="Pfam" id="PF26403">
    <property type="entry name" value="DUF8101"/>
    <property type="match status" value="1"/>
</dbReference>
<gene>
    <name evidence="2" type="ORF">SAMN04487949_1475</name>
</gene>
<proteinExistence type="predicted"/>
<dbReference type="RefSeq" id="WP_089695864.1">
    <property type="nucleotide sequence ID" value="NZ_FNHL01000002.1"/>
</dbReference>
<keyword evidence="3" id="KW-1185">Reference proteome</keyword>
<reference evidence="3" key="1">
    <citation type="submission" date="2016-10" db="EMBL/GenBank/DDBJ databases">
        <authorList>
            <person name="Varghese N."/>
            <person name="Submissions S."/>
        </authorList>
    </citation>
    <scope>NUCLEOTIDE SEQUENCE [LARGE SCALE GENOMIC DNA]</scope>
    <source>
        <strain evidence="3">CGMCC 1.10119</strain>
    </source>
</reference>
<dbReference type="Proteomes" id="UP000199451">
    <property type="component" value="Unassembled WGS sequence"/>
</dbReference>
<dbReference type="InterPro" id="IPR058414">
    <property type="entry name" value="DUF8101"/>
</dbReference>